<evidence type="ECO:0000259" key="2">
    <source>
        <dbReference type="Pfam" id="PF00144"/>
    </source>
</evidence>
<reference evidence="4 5" key="1">
    <citation type="submission" date="2024-02" db="EMBL/GenBank/DDBJ databases">
        <title>De novo assembly and annotation of 12 fungi associated with fruit tree decline syndrome in Ontario, Canada.</title>
        <authorList>
            <person name="Sulman M."/>
            <person name="Ellouze W."/>
            <person name="Ilyukhin E."/>
        </authorList>
    </citation>
    <scope>NUCLEOTIDE SEQUENCE [LARGE SCALE GENOMIC DNA]</scope>
    <source>
        <strain evidence="4 5">M97-236</strain>
    </source>
</reference>
<keyword evidence="5" id="KW-1185">Reference proteome</keyword>
<gene>
    <name evidence="4" type="ORF">SLS59_006280</name>
</gene>
<accession>A0ABR3R4Y4</accession>
<evidence type="ECO:0000313" key="4">
    <source>
        <dbReference type="EMBL" id="KAL1599263.1"/>
    </source>
</evidence>
<dbReference type="InterPro" id="IPR012338">
    <property type="entry name" value="Beta-lactam/transpept-like"/>
</dbReference>
<evidence type="ECO:0008006" key="6">
    <source>
        <dbReference type="Google" id="ProtNLM"/>
    </source>
</evidence>
<dbReference type="Pfam" id="PF26335">
    <property type="entry name" value="ARB_00930_C"/>
    <property type="match status" value="1"/>
</dbReference>
<dbReference type="SUPFAM" id="SSF56601">
    <property type="entry name" value="beta-lactamase/transpeptidase-like"/>
    <property type="match status" value="1"/>
</dbReference>
<dbReference type="PANTHER" id="PTHR22935:SF95">
    <property type="entry name" value="BETA-LACTAMASE-LIKE 1-RELATED"/>
    <property type="match status" value="1"/>
</dbReference>
<dbReference type="InterPro" id="IPR058664">
    <property type="entry name" value="ARB_00930-like_C"/>
</dbReference>
<dbReference type="InterPro" id="IPR051478">
    <property type="entry name" value="Beta-lactamase-like_AB/R"/>
</dbReference>
<protein>
    <recommendedName>
        <fullName evidence="6">Beta-lactamase-related domain-containing protein</fullName>
    </recommendedName>
</protein>
<evidence type="ECO:0000313" key="5">
    <source>
        <dbReference type="Proteomes" id="UP001521222"/>
    </source>
</evidence>
<dbReference type="Proteomes" id="UP001521222">
    <property type="component" value="Unassembled WGS sequence"/>
</dbReference>
<evidence type="ECO:0000256" key="1">
    <source>
        <dbReference type="ARBA" id="ARBA00038473"/>
    </source>
</evidence>
<feature type="domain" description="Beta-lactamase-related" evidence="2">
    <location>
        <begin position="96"/>
        <end position="408"/>
    </location>
</feature>
<name>A0ABR3R4Y4_9PLEO</name>
<dbReference type="InterPro" id="IPR001466">
    <property type="entry name" value="Beta-lactam-related"/>
</dbReference>
<dbReference type="PANTHER" id="PTHR22935">
    <property type="entry name" value="PENICILLIN-BINDING PROTEIN"/>
    <property type="match status" value="1"/>
</dbReference>
<comment type="similarity">
    <text evidence="1">Belongs to the beta-lactamase family.</text>
</comment>
<comment type="caution">
    <text evidence="4">The sequence shown here is derived from an EMBL/GenBank/DDBJ whole genome shotgun (WGS) entry which is preliminary data.</text>
</comment>
<proteinExistence type="inferred from homology"/>
<dbReference type="Pfam" id="PF00144">
    <property type="entry name" value="Beta-lactamase"/>
    <property type="match status" value="1"/>
</dbReference>
<feature type="domain" description="Beta-lactamase-like ARB-00930-like C-terminal" evidence="3">
    <location>
        <begin position="436"/>
        <end position="575"/>
    </location>
</feature>
<dbReference type="Gene3D" id="3.40.710.10">
    <property type="entry name" value="DD-peptidase/beta-lactamase superfamily"/>
    <property type="match status" value="1"/>
</dbReference>
<evidence type="ECO:0000259" key="3">
    <source>
        <dbReference type="Pfam" id="PF26335"/>
    </source>
</evidence>
<organism evidence="4 5">
    <name type="scientific">Nothophoma quercina</name>
    <dbReference type="NCBI Taxonomy" id="749835"/>
    <lineage>
        <taxon>Eukaryota</taxon>
        <taxon>Fungi</taxon>
        <taxon>Dikarya</taxon>
        <taxon>Ascomycota</taxon>
        <taxon>Pezizomycotina</taxon>
        <taxon>Dothideomycetes</taxon>
        <taxon>Pleosporomycetidae</taxon>
        <taxon>Pleosporales</taxon>
        <taxon>Pleosporineae</taxon>
        <taxon>Didymellaceae</taxon>
        <taxon>Nothophoma</taxon>
    </lineage>
</organism>
<dbReference type="EMBL" id="JAKIXB020000020">
    <property type="protein sequence ID" value="KAL1599263.1"/>
    <property type="molecule type" value="Genomic_DNA"/>
</dbReference>
<sequence>MSLLNRKNIVLFAVALLPVFLYWFYASAVMHHFPFGAFSSVVAAAATQAYCPPPGPLLPPPMILSDSTKFDLATTAFENLSWDSDTSYAVKASIGEKTVFEHEHSAPGRNVSQSLFDTAIRIGSVTKTFTMLAVLLSADKIKLSDSITKFIPELNKEAYQDVTIAALASHTSGLGRYVYVGDLAVVPGFNAAMLGLPSVNSTGDKVSTCDPFPGGRVCTYEEVIAGLDDPAYHPRSPNSGPMYSNIGYTLLGMALQAVHNKSSEKVIHDLIITPLDLSKTFFSVPKNASTALLPRSKADAGWFVPDFGNYNPSGGLWSTANNLLTFQQSILSHKLLGKSDTRRWLQPRALLPSLHQAVGESWEILRPTDLDVKTHRPIDIFTKTGGVTGYAAYTAIIPEYNIALTINAAGGQAQPAISTLFPQLIKPLVAYADKLARQQAAIEYTGTYYATAADVTSSMTLEVDDGPGLAITDLTMNGVPVLHSLATLQKIPFQSLSARLYPSDPDSLNTEREVWRILIDKKDRDEGFAGLQCASWNWGDTFRYATEPLDTVVFTRGTDGAQGIELLGWRVQLHRP</sequence>